<feature type="domain" description="Cytochrome c" evidence="11">
    <location>
        <begin position="228"/>
        <end position="392"/>
    </location>
</feature>
<dbReference type="PROSITE" id="PS51007">
    <property type="entry name" value="CYTC"/>
    <property type="match status" value="2"/>
</dbReference>
<feature type="binding site" description="covalent" evidence="8">
    <location>
        <position position="243"/>
    </location>
    <ligand>
        <name>heme c</name>
        <dbReference type="ChEBI" id="CHEBI:61717"/>
        <label>2</label>
    </ligand>
</feature>
<keyword evidence="13" id="KW-1185">Reference proteome</keyword>
<dbReference type="InterPro" id="IPR009056">
    <property type="entry name" value="Cyt_c-like_dom"/>
</dbReference>
<gene>
    <name evidence="12" type="ORF">SAMN04488026_102823</name>
</gene>
<dbReference type="InterPro" id="IPR036909">
    <property type="entry name" value="Cyt_c-like_dom_sf"/>
</dbReference>
<evidence type="ECO:0000313" key="13">
    <source>
        <dbReference type="Proteomes" id="UP000199382"/>
    </source>
</evidence>
<keyword evidence="5" id="KW-0574">Periplasm</keyword>
<evidence type="ECO:0000256" key="10">
    <source>
        <dbReference type="SAM" id="MobiDB-lite"/>
    </source>
</evidence>
<dbReference type="InterPro" id="IPR004852">
    <property type="entry name" value="Di-haem_cyt_c_peroxidsae"/>
</dbReference>
<dbReference type="PANTHER" id="PTHR30600">
    <property type="entry name" value="CYTOCHROME C PEROXIDASE-RELATED"/>
    <property type="match status" value="1"/>
</dbReference>
<evidence type="ECO:0000256" key="7">
    <source>
        <dbReference type="ARBA" id="ARBA00023004"/>
    </source>
</evidence>
<evidence type="ECO:0000256" key="2">
    <source>
        <dbReference type="ARBA" id="ARBA00022617"/>
    </source>
</evidence>
<dbReference type="InterPro" id="IPR026259">
    <property type="entry name" value="MauG/Cytc_peroxidase"/>
</dbReference>
<sequence>MQASDFPVFPDAQVKLGQLLFFDPILSGNRNISCATCHSPEHGTTDGLPLGIGEGGHGVGPKRSAGTGDDRIKKRIPRNAPALWNLGAKDIHTMFHDGRVHVSDLYGNGFNSPAQEWLPEGLDSVLAAQALFPMTSEFEMAGNPKENQVAGAVYDRIDNVWPILAKRVRIIPEYAQMFEAAYADVESPLDIDITHIGNALAAFQATEFQSFDSPFDVYLAGEGNALSAEQKAGMDLFYGKAGCSACHSGPLFTDQEFHAITLPHFGPGRTRMWDPIVRDVGHMGVSDRLEDAYRFRTPSLRNVALTAPYGHNGAYATLEGIVRHHLDPAAGFAAWTPEEVTLPEVPWLARVDFVTLQDKQERARQAAAGDLEPVGLNDEEVGQIVAFLEALTGTDSIKGRLGRPHRVPSGLEVD</sequence>
<dbReference type="STRING" id="571298.SAMN04488026_102823"/>
<organism evidence="12 13">
    <name type="scientific">Aliiruegeria lutimaris</name>
    <dbReference type="NCBI Taxonomy" id="571298"/>
    <lineage>
        <taxon>Bacteria</taxon>
        <taxon>Pseudomonadati</taxon>
        <taxon>Pseudomonadota</taxon>
        <taxon>Alphaproteobacteria</taxon>
        <taxon>Rhodobacterales</taxon>
        <taxon>Roseobacteraceae</taxon>
        <taxon>Aliiruegeria</taxon>
    </lineage>
</organism>
<keyword evidence="12" id="KW-0575">Peroxidase</keyword>
<feature type="binding site" description="covalent" evidence="8">
    <location>
        <position position="246"/>
    </location>
    <ligand>
        <name>heme c</name>
        <dbReference type="ChEBI" id="CHEBI:61717"/>
        <label>2</label>
    </ligand>
</feature>
<feature type="region of interest" description="Disordered" evidence="10">
    <location>
        <begin position="53"/>
        <end position="72"/>
    </location>
</feature>
<dbReference type="SUPFAM" id="SSF46626">
    <property type="entry name" value="Cytochrome c"/>
    <property type="match status" value="2"/>
</dbReference>
<protein>
    <submittedName>
        <fullName evidence="12">Cytochrome c peroxidase</fullName>
    </submittedName>
</protein>
<reference evidence="12 13" key="1">
    <citation type="submission" date="2016-10" db="EMBL/GenBank/DDBJ databases">
        <authorList>
            <person name="de Groot N.N."/>
        </authorList>
    </citation>
    <scope>NUCLEOTIDE SEQUENCE [LARGE SCALE GENOMIC DNA]</scope>
    <source>
        <strain evidence="12 13">DSM 25294</strain>
    </source>
</reference>
<dbReference type="Proteomes" id="UP000199382">
    <property type="component" value="Unassembled WGS sequence"/>
</dbReference>
<feature type="binding site" description="axial binding residue" evidence="9">
    <location>
        <position position="38"/>
    </location>
    <ligand>
        <name>heme c</name>
        <dbReference type="ChEBI" id="CHEBI:61717"/>
        <label>1</label>
    </ligand>
    <ligandPart>
        <name>Fe</name>
        <dbReference type="ChEBI" id="CHEBI:18248"/>
    </ligandPart>
</feature>
<comment type="cofactor">
    <cofactor evidence="8">
        <name>heme</name>
        <dbReference type="ChEBI" id="CHEBI:30413"/>
    </cofactor>
    <text evidence="8">Binds 2 heme groups.</text>
</comment>
<dbReference type="Pfam" id="PF03150">
    <property type="entry name" value="CCP_MauG"/>
    <property type="match status" value="1"/>
</dbReference>
<dbReference type="PIRSF" id="PIRSF000294">
    <property type="entry name" value="Cytochrome-c_peroxidase"/>
    <property type="match status" value="1"/>
</dbReference>
<evidence type="ECO:0000256" key="4">
    <source>
        <dbReference type="ARBA" id="ARBA00022729"/>
    </source>
</evidence>
<accession>A0A1G8Y7B1</accession>
<keyword evidence="7 9" id="KW-0408">Iron</keyword>
<evidence type="ECO:0000256" key="8">
    <source>
        <dbReference type="PIRSR" id="PIRSR000294-1"/>
    </source>
</evidence>
<feature type="binding site" description="axial binding residue" evidence="9">
    <location>
        <position position="247"/>
    </location>
    <ligand>
        <name>heme c</name>
        <dbReference type="ChEBI" id="CHEBI:61717"/>
        <label>2</label>
    </ligand>
    <ligandPart>
        <name>Fe</name>
        <dbReference type="ChEBI" id="CHEBI:18248"/>
    </ligandPart>
</feature>
<evidence type="ECO:0000256" key="9">
    <source>
        <dbReference type="PIRSR" id="PIRSR000294-2"/>
    </source>
</evidence>
<proteinExistence type="predicted"/>
<dbReference type="AlphaFoldDB" id="A0A1G8Y7B1"/>
<feature type="binding site" description="covalent" evidence="8">
    <location>
        <position position="37"/>
    </location>
    <ligand>
        <name>heme c</name>
        <dbReference type="ChEBI" id="CHEBI:61717"/>
        <label>1</label>
    </ligand>
</feature>
<dbReference type="GO" id="GO:0004130">
    <property type="term" value="F:cytochrome-c peroxidase activity"/>
    <property type="evidence" value="ECO:0007669"/>
    <property type="project" value="TreeGrafter"/>
</dbReference>
<dbReference type="GO" id="GO:0009055">
    <property type="term" value="F:electron transfer activity"/>
    <property type="evidence" value="ECO:0007669"/>
    <property type="project" value="InterPro"/>
</dbReference>
<dbReference type="Gene3D" id="1.10.760.10">
    <property type="entry name" value="Cytochrome c-like domain"/>
    <property type="match status" value="2"/>
</dbReference>
<dbReference type="InterPro" id="IPR051395">
    <property type="entry name" value="Cytochrome_c_Peroxidase/MauG"/>
</dbReference>
<feature type="binding site" description="covalent" evidence="8">
    <location>
        <position position="34"/>
    </location>
    <ligand>
        <name>heme c</name>
        <dbReference type="ChEBI" id="CHEBI:61717"/>
        <label>1</label>
    </ligand>
</feature>
<dbReference type="GO" id="GO:0020037">
    <property type="term" value="F:heme binding"/>
    <property type="evidence" value="ECO:0007669"/>
    <property type="project" value="InterPro"/>
</dbReference>
<keyword evidence="2 8" id="KW-0349">Heme</keyword>
<evidence type="ECO:0000256" key="1">
    <source>
        <dbReference type="ARBA" id="ARBA00004418"/>
    </source>
</evidence>
<feature type="domain" description="Cytochrome c" evidence="11">
    <location>
        <begin position="12"/>
        <end position="130"/>
    </location>
</feature>
<comment type="PTM">
    <text evidence="8">Binds 2 heme groups per subunit.</text>
</comment>
<comment type="subcellular location">
    <subcellularLocation>
        <location evidence="1">Periplasm</location>
    </subcellularLocation>
</comment>
<keyword evidence="4" id="KW-0732">Signal</keyword>
<dbReference type="EMBL" id="FNEK01000028">
    <property type="protein sequence ID" value="SDJ97960.1"/>
    <property type="molecule type" value="Genomic_DNA"/>
</dbReference>
<dbReference type="GO" id="GO:0046872">
    <property type="term" value="F:metal ion binding"/>
    <property type="evidence" value="ECO:0007669"/>
    <property type="project" value="UniProtKB-KW"/>
</dbReference>
<evidence type="ECO:0000256" key="3">
    <source>
        <dbReference type="ARBA" id="ARBA00022723"/>
    </source>
</evidence>
<keyword evidence="6" id="KW-0560">Oxidoreductase</keyword>
<evidence type="ECO:0000259" key="11">
    <source>
        <dbReference type="PROSITE" id="PS51007"/>
    </source>
</evidence>
<dbReference type="GO" id="GO:0042597">
    <property type="term" value="C:periplasmic space"/>
    <property type="evidence" value="ECO:0007669"/>
    <property type="project" value="UniProtKB-SubCell"/>
</dbReference>
<evidence type="ECO:0000256" key="6">
    <source>
        <dbReference type="ARBA" id="ARBA00023002"/>
    </source>
</evidence>
<evidence type="ECO:0000256" key="5">
    <source>
        <dbReference type="ARBA" id="ARBA00022764"/>
    </source>
</evidence>
<keyword evidence="3 9" id="KW-0479">Metal-binding</keyword>
<name>A0A1G8Y7B1_9RHOB</name>
<evidence type="ECO:0000313" key="12">
    <source>
        <dbReference type="EMBL" id="SDJ97960.1"/>
    </source>
</evidence>